<feature type="region of interest" description="Disordered" evidence="1">
    <location>
        <begin position="426"/>
        <end position="447"/>
    </location>
</feature>
<sequence>MHERVESSQENTVKVPPIDPVTGQVMTKRAIRRRIVKNWERKQKELLSDSHQVRSSSNSDPPHTEETGTRNPAAEELDDTTTTPPSVRAPSTTSFISAVATTHHPLRNAAAVPVVSGRFLDSNGAPLFRLGSCLPNIDQRPPFEFLFRMPNSSSLETTTVTPSVFQKPELGTEEDERDDTAASRQRRSNCAVVDDAFLAALALRDRSSGGECDEDDRHSGGVEGAAGSRNHGPSPRGRNNGGAPQAPSSKLPIPNLFAAYTNDDDEGGGGGISSPTSPAGFLAFRPVIRRVERQAPLPLAPFSPGTDLNPPPENYLSMDSVWGLHRHAPGFYRDAEAATHSLMSAATRIFSDEGRAVNVISTGEAMTRLFESSFRADQPFTVHVHRVGPAIVLHAPEHGMPQETIEQVRKKALLSKALYRMSNGGPRQLTARLTSSDSGSPTTQPGEYDRALALRGAPETADMPRAGSLAFTAAVQHNAGLHNFGNVLHWGIQNLEVLIGLDTPVLLDRDHENAEVAFAMHDALSGMEISNPSQVQYDALRCWFESTLANVAHVGFCVHNRGIVQSFELKKVTDLLTFAEAQVATAAMGFTTNALRWLTEHCTEDGTDYAVIRNPETNTLELYALHHTSPGSATHQQHHVEGVWASEEEEMNDDVDVSVENSHNPVGGRSSGRRGSAVPHHSTMPGGHGGGHHPPSLDVTLAVLCYRMGIHLLEKGKPAEALKLLLRSFQIHHLHCHDETSAAPMLDICARLPAVVKQYLLSELPLVAMATTTTTTTTDEPASFEVPSKFQEVMFACMRIEDRVRQMLEYYTVPGRNNSSNNAAAAATASASAATAAPGQHRVALSAPSLANMLLWCAAALGLIVDGCIGWWCNVHACLTTLKRSVVHRQRDSAVQLHTVIFKELVQVALEGVVVLEGICLALRPGATDATASFPEVGTSVAVDACQSSFPQTSRKSDNTQSCSATPNCCTALARTTTAHSQDEFHLHQILPTRELVQLTTAICEVLGDMCLCALADGSPTTLTTLVEVSQLMLTTTARTSPSLAVFTKLREGGGGGGGGETAIFQETMQWYSKVQKVHSGRHQSVQRKIATAYFHYAVQFHKTDRWTKAVENLKRALDALIAPVSQAAAGGPTLAPIDEAKGVVCVTTEQVRLELCVVWLKMCRRRRDQLPPAIPPPAQPNTCLDVSCALLHRTCPQLATELFRPLVEDEHKQMQYCLSELRECESFYQGVRRKVAPSTTDDSPDGSKQSHSSSGGGSSVTTSTKGLDGELNNISMSLIGVEVLFATRLCQGAAHYLRFNDHSQKQPQQQKDTAAQLRVAEGLLVSASDRLLRGTFDASSSLVAGAADLSGWVAYGWVTLLSYHALSLLSNVPRSVNDALSKEALQTATQVIRLSSQLRGSPSRSTGEAASLRMPFPSAAAHRVVETLVPTISVGSLAQEGFVTILCAIISADHDIVKLQKAPLFAGPLRNFHRDLVEVAEASSERTIEASACVVPHTPARTLIRLCCIALEALQAMQSTPPPSSAVLSRCFNILTELLRGVCVALSQCRDESDEVVRTQLGKWKAVLGNLFLARSEMATTTGDNNASKSPSVLLDGLDAIRWNQLFGFVTQCLS</sequence>
<feature type="compositionally biased region" description="Polar residues" evidence="1">
    <location>
        <begin position="154"/>
        <end position="164"/>
    </location>
</feature>
<organism evidence="3 4">
    <name type="scientific">Bodo saltans</name>
    <name type="common">Flagellated protozoan</name>
    <dbReference type="NCBI Taxonomy" id="75058"/>
    <lineage>
        <taxon>Eukaryota</taxon>
        <taxon>Discoba</taxon>
        <taxon>Euglenozoa</taxon>
        <taxon>Kinetoplastea</taxon>
        <taxon>Metakinetoplastina</taxon>
        <taxon>Eubodonida</taxon>
        <taxon>Bodonidae</taxon>
        <taxon>Bodo</taxon>
    </lineage>
</organism>
<feature type="compositionally biased region" description="Basic and acidic residues" evidence="1">
    <location>
        <begin position="37"/>
        <end position="52"/>
    </location>
</feature>
<accession>A0A0S4IJC2</accession>
<name>A0A0S4IJC2_BODSA</name>
<keyword evidence="4" id="KW-1185">Reference proteome</keyword>
<feature type="compositionally biased region" description="Polar residues" evidence="1">
    <location>
        <begin position="80"/>
        <end position="91"/>
    </location>
</feature>
<feature type="compositionally biased region" description="Low complexity" evidence="1">
    <location>
        <begin position="1247"/>
        <end position="1265"/>
    </location>
</feature>
<dbReference type="Proteomes" id="UP000051952">
    <property type="component" value="Unassembled WGS sequence"/>
</dbReference>
<dbReference type="PANTHER" id="PTHR15000">
    <property type="entry name" value="ERYTHROID DIFFERENTIATION-RELATED FACTOR 1"/>
    <property type="match status" value="1"/>
</dbReference>
<reference evidence="4" key="1">
    <citation type="submission" date="2015-09" db="EMBL/GenBank/DDBJ databases">
        <authorList>
            <consortium name="Pathogen Informatics"/>
        </authorList>
    </citation>
    <scope>NUCLEOTIDE SEQUENCE [LARGE SCALE GENOMIC DNA]</scope>
    <source>
        <strain evidence="4">Lake Konstanz</strain>
    </source>
</reference>
<feature type="region of interest" description="Disordered" evidence="1">
    <location>
        <begin position="207"/>
        <end position="253"/>
    </location>
</feature>
<dbReference type="OrthoDB" id="419432at2759"/>
<dbReference type="VEuPathDB" id="TriTrypDB:BSAL_56400"/>
<feature type="region of interest" description="Disordered" evidence="1">
    <location>
        <begin position="658"/>
        <end position="692"/>
    </location>
</feature>
<gene>
    <name evidence="3" type="ORF">BSAL_56400</name>
</gene>
<feature type="region of interest" description="Disordered" evidence="1">
    <location>
        <begin position="1236"/>
        <end position="1265"/>
    </location>
</feature>
<dbReference type="Pfam" id="PF23788">
    <property type="entry name" value="EDRF1_N"/>
    <property type="match status" value="1"/>
</dbReference>
<dbReference type="PANTHER" id="PTHR15000:SF1">
    <property type="entry name" value="ERYTHROID DIFFERENTIATION-RELATED FACTOR 1"/>
    <property type="match status" value="1"/>
</dbReference>
<feature type="region of interest" description="Disordered" evidence="1">
    <location>
        <begin position="154"/>
        <end position="186"/>
    </location>
</feature>
<feature type="region of interest" description="Disordered" evidence="1">
    <location>
        <begin position="1"/>
        <end position="91"/>
    </location>
</feature>
<evidence type="ECO:0000256" key="1">
    <source>
        <dbReference type="SAM" id="MobiDB-lite"/>
    </source>
</evidence>
<proteinExistence type="predicted"/>
<feature type="domain" description="EDRF1 N-terminal" evidence="2">
    <location>
        <begin position="480"/>
        <end position="626"/>
    </location>
</feature>
<dbReference type="EMBL" id="CYKH01000195">
    <property type="protein sequence ID" value="CUE79139.1"/>
    <property type="molecule type" value="Genomic_DNA"/>
</dbReference>
<evidence type="ECO:0000259" key="2">
    <source>
        <dbReference type="Pfam" id="PF23788"/>
    </source>
</evidence>
<dbReference type="GO" id="GO:0045893">
    <property type="term" value="P:positive regulation of DNA-templated transcription"/>
    <property type="evidence" value="ECO:0007669"/>
    <property type="project" value="TreeGrafter"/>
</dbReference>
<evidence type="ECO:0000313" key="3">
    <source>
        <dbReference type="EMBL" id="CUE79139.1"/>
    </source>
</evidence>
<feature type="compositionally biased region" description="Polar residues" evidence="1">
    <location>
        <begin position="431"/>
        <end position="445"/>
    </location>
</feature>
<dbReference type="InterPro" id="IPR056582">
    <property type="entry name" value="EDRF1_N"/>
</dbReference>
<protein>
    <recommendedName>
        <fullName evidence="2">EDRF1 N-terminal domain-containing protein</fullName>
    </recommendedName>
</protein>
<evidence type="ECO:0000313" key="4">
    <source>
        <dbReference type="Proteomes" id="UP000051952"/>
    </source>
</evidence>